<organism evidence="2">
    <name type="scientific">marine sediment metagenome</name>
    <dbReference type="NCBI Taxonomy" id="412755"/>
    <lineage>
        <taxon>unclassified sequences</taxon>
        <taxon>metagenomes</taxon>
        <taxon>ecological metagenomes</taxon>
    </lineage>
</organism>
<proteinExistence type="predicted"/>
<sequence length="142" mass="16189">MVEKFTGHGETEKAPEQEQIPEKKIEKKSEARTFEDFGISQEELESIEGYRLLSEGQRLLVLEHLQQLTLGRIQDEAQVKYGKRTAEAKFFGKVWQGISKQYQIAKLEKAINKAIDKIELWGNVTEAQEIIKQALTKGKGGK</sequence>
<comment type="caution">
    <text evidence="2">The sequence shown here is derived from an EMBL/GenBank/DDBJ whole genome shotgun (WGS) entry which is preliminary data.</text>
</comment>
<accession>A0A0F9BAU4</accession>
<name>A0A0F9BAU4_9ZZZZ</name>
<feature type="region of interest" description="Disordered" evidence="1">
    <location>
        <begin position="1"/>
        <end position="26"/>
    </location>
</feature>
<protein>
    <submittedName>
        <fullName evidence="2">Uncharacterized protein</fullName>
    </submittedName>
</protein>
<evidence type="ECO:0000313" key="2">
    <source>
        <dbReference type="EMBL" id="KKL10942.1"/>
    </source>
</evidence>
<gene>
    <name evidence="2" type="ORF">LCGC14_2550760</name>
</gene>
<dbReference type="AlphaFoldDB" id="A0A0F9BAU4"/>
<evidence type="ECO:0000256" key="1">
    <source>
        <dbReference type="SAM" id="MobiDB-lite"/>
    </source>
</evidence>
<reference evidence="2" key="1">
    <citation type="journal article" date="2015" name="Nature">
        <title>Complex archaea that bridge the gap between prokaryotes and eukaryotes.</title>
        <authorList>
            <person name="Spang A."/>
            <person name="Saw J.H."/>
            <person name="Jorgensen S.L."/>
            <person name="Zaremba-Niedzwiedzka K."/>
            <person name="Martijn J."/>
            <person name="Lind A.E."/>
            <person name="van Eijk R."/>
            <person name="Schleper C."/>
            <person name="Guy L."/>
            <person name="Ettema T.J."/>
        </authorList>
    </citation>
    <scope>NUCLEOTIDE SEQUENCE</scope>
</reference>
<dbReference type="EMBL" id="LAZR01041854">
    <property type="protein sequence ID" value="KKL10942.1"/>
    <property type="molecule type" value="Genomic_DNA"/>
</dbReference>